<dbReference type="EMBL" id="MU006327">
    <property type="protein sequence ID" value="KAF2847233.1"/>
    <property type="molecule type" value="Genomic_DNA"/>
</dbReference>
<dbReference type="OrthoDB" id="291007at2759"/>
<accession>A0A6A7AVW3</accession>
<dbReference type="PANTHER" id="PTHR10127">
    <property type="entry name" value="DISCOIDIN, CUB, EGF, LAMININ , AND ZINC METALLOPROTEASE DOMAIN CONTAINING"/>
    <property type="match status" value="1"/>
</dbReference>
<dbReference type="PANTHER" id="PTHR10127:SF850">
    <property type="entry name" value="METALLOENDOPEPTIDASE"/>
    <property type="match status" value="1"/>
</dbReference>
<feature type="signal peptide" evidence="1">
    <location>
        <begin position="1"/>
        <end position="18"/>
    </location>
</feature>
<sequence length="296" mass="33257">MTRLLVFVFLLLASFTAGYHSPFLGADKSHLWPRDSISRITTVPICFSDHRALELKHALEEGWSNWQKKIGLPSRSTGHSLQLKRYEIAMQPGYPYCRQGSGAWNNAVPNHVVEVKVAPAGEGCTSSLGYNDCGEPGRHYLTIDTVDSRIVNYYITHELGHTFGLLHEHSRSDRDTHTLFTCDALLDFTPKWAAARAEGHSKSSFCNDPDIADHYGFVAFGFHKETGFYPPEYDYNSVMHYSSFTGANRDLIISDRDNMDNYPLVKVQGGVRSLIPRRWGGEVKVSEGDGEGVRRL</sequence>
<dbReference type="AlphaFoldDB" id="A0A6A7AVW3"/>
<evidence type="ECO:0000256" key="1">
    <source>
        <dbReference type="SAM" id="SignalP"/>
    </source>
</evidence>
<organism evidence="3 4">
    <name type="scientific">Plenodomus tracheiphilus IPT5</name>
    <dbReference type="NCBI Taxonomy" id="1408161"/>
    <lineage>
        <taxon>Eukaryota</taxon>
        <taxon>Fungi</taxon>
        <taxon>Dikarya</taxon>
        <taxon>Ascomycota</taxon>
        <taxon>Pezizomycotina</taxon>
        <taxon>Dothideomycetes</taxon>
        <taxon>Pleosporomycetidae</taxon>
        <taxon>Pleosporales</taxon>
        <taxon>Pleosporineae</taxon>
        <taxon>Leptosphaeriaceae</taxon>
        <taxon>Plenodomus</taxon>
    </lineage>
</organism>
<keyword evidence="4" id="KW-1185">Reference proteome</keyword>
<evidence type="ECO:0000259" key="2">
    <source>
        <dbReference type="Pfam" id="PF01400"/>
    </source>
</evidence>
<dbReference type="InterPro" id="IPR024079">
    <property type="entry name" value="MetalloPept_cat_dom_sf"/>
</dbReference>
<protein>
    <recommendedName>
        <fullName evidence="2">Peptidase M12A domain-containing protein</fullName>
    </recommendedName>
</protein>
<feature type="domain" description="Peptidase M12A" evidence="2">
    <location>
        <begin position="120"/>
        <end position="179"/>
    </location>
</feature>
<dbReference type="Gene3D" id="3.40.390.10">
    <property type="entry name" value="Collagenase (Catalytic Domain)"/>
    <property type="match status" value="1"/>
</dbReference>
<gene>
    <name evidence="3" type="ORF">T440DRAFT_539759</name>
</gene>
<dbReference type="InterPro" id="IPR001506">
    <property type="entry name" value="Peptidase_M12A"/>
</dbReference>
<dbReference type="Pfam" id="PF01400">
    <property type="entry name" value="Astacin"/>
    <property type="match status" value="1"/>
</dbReference>
<keyword evidence="1" id="KW-0732">Signal</keyword>
<feature type="chain" id="PRO_5025334774" description="Peptidase M12A domain-containing protein" evidence="1">
    <location>
        <begin position="19"/>
        <end position="296"/>
    </location>
</feature>
<dbReference type="GO" id="GO:0006508">
    <property type="term" value="P:proteolysis"/>
    <property type="evidence" value="ECO:0007669"/>
    <property type="project" value="InterPro"/>
</dbReference>
<evidence type="ECO:0000313" key="3">
    <source>
        <dbReference type="EMBL" id="KAF2847233.1"/>
    </source>
</evidence>
<dbReference type="Proteomes" id="UP000799423">
    <property type="component" value="Unassembled WGS sequence"/>
</dbReference>
<dbReference type="SUPFAM" id="SSF55486">
    <property type="entry name" value="Metalloproteases ('zincins'), catalytic domain"/>
    <property type="match status" value="1"/>
</dbReference>
<dbReference type="GO" id="GO:0004222">
    <property type="term" value="F:metalloendopeptidase activity"/>
    <property type="evidence" value="ECO:0007669"/>
    <property type="project" value="InterPro"/>
</dbReference>
<proteinExistence type="predicted"/>
<evidence type="ECO:0000313" key="4">
    <source>
        <dbReference type="Proteomes" id="UP000799423"/>
    </source>
</evidence>
<name>A0A6A7AVW3_9PLEO</name>
<reference evidence="3" key="1">
    <citation type="submission" date="2020-01" db="EMBL/GenBank/DDBJ databases">
        <authorList>
            <consortium name="DOE Joint Genome Institute"/>
            <person name="Haridas S."/>
            <person name="Albert R."/>
            <person name="Binder M."/>
            <person name="Bloem J."/>
            <person name="Labutti K."/>
            <person name="Salamov A."/>
            <person name="Andreopoulos B."/>
            <person name="Baker S.E."/>
            <person name="Barry K."/>
            <person name="Bills G."/>
            <person name="Bluhm B.H."/>
            <person name="Cannon C."/>
            <person name="Castanera R."/>
            <person name="Culley D.E."/>
            <person name="Daum C."/>
            <person name="Ezra D."/>
            <person name="Gonzalez J.B."/>
            <person name="Henrissat B."/>
            <person name="Kuo A."/>
            <person name="Liang C."/>
            <person name="Lipzen A."/>
            <person name="Lutzoni F."/>
            <person name="Magnuson J."/>
            <person name="Mondo S."/>
            <person name="Nolan M."/>
            <person name="Ohm R."/>
            <person name="Pangilinan J."/>
            <person name="Park H.-J."/>
            <person name="Ramirez L."/>
            <person name="Alfaro M."/>
            <person name="Sun H."/>
            <person name="Tritt A."/>
            <person name="Yoshinaga Y."/>
            <person name="Zwiers L.-H."/>
            <person name="Turgeon B.G."/>
            <person name="Goodwin S.B."/>
            <person name="Spatafora J.W."/>
            <person name="Crous P.W."/>
            <person name="Grigoriev I.V."/>
        </authorList>
    </citation>
    <scope>NUCLEOTIDE SEQUENCE</scope>
    <source>
        <strain evidence="3">IPT5</strain>
    </source>
</reference>